<keyword evidence="3 9" id="KW-0812">Transmembrane</keyword>
<comment type="subcellular location">
    <subcellularLocation>
        <location evidence="1">Endoplasmic reticulum membrane</location>
        <topology evidence="1">Single-pass type II membrane protein</topology>
    </subcellularLocation>
</comment>
<dbReference type="AlphaFoldDB" id="A0A6J3CAB5"/>
<keyword evidence="8" id="KW-1015">Disulfide bond</keyword>
<evidence type="ECO:0000256" key="5">
    <source>
        <dbReference type="ARBA" id="ARBA00022968"/>
    </source>
</evidence>
<organism evidence="11 12">
    <name type="scientific">Galleria mellonella</name>
    <name type="common">Greater wax moth</name>
    <dbReference type="NCBI Taxonomy" id="7137"/>
    <lineage>
        <taxon>Eukaryota</taxon>
        <taxon>Metazoa</taxon>
        <taxon>Ecdysozoa</taxon>
        <taxon>Arthropoda</taxon>
        <taxon>Hexapoda</taxon>
        <taxon>Insecta</taxon>
        <taxon>Pterygota</taxon>
        <taxon>Neoptera</taxon>
        <taxon>Endopterygota</taxon>
        <taxon>Lepidoptera</taxon>
        <taxon>Glossata</taxon>
        <taxon>Ditrysia</taxon>
        <taxon>Pyraloidea</taxon>
        <taxon>Pyralidae</taxon>
        <taxon>Galleriinae</taxon>
        <taxon>Galleria</taxon>
    </lineage>
</organism>
<evidence type="ECO:0000256" key="8">
    <source>
        <dbReference type="ARBA" id="ARBA00023157"/>
    </source>
</evidence>
<dbReference type="SMART" id="SM01299">
    <property type="entry name" value="PIP49_N"/>
    <property type="match status" value="1"/>
</dbReference>
<evidence type="ECO:0000256" key="6">
    <source>
        <dbReference type="ARBA" id="ARBA00022989"/>
    </source>
</evidence>
<dbReference type="PANTHER" id="PTHR21093">
    <property type="entry name" value="DIVERGENT PROTEIN KINASE DOMAIN 1C-RELATED"/>
    <property type="match status" value="1"/>
</dbReference>
<keyword evidence="11" id="KW-1185">Reference proteome</keyword>
<dbReference type="InParanoid" id="A0A6J3CAB5"/>
<keyword evidence="6 9" id="KW-1133">Transmembrane helix</keyword>
<dbReference type="PANTHER" id="PTHR21093:SF2">
    <property type="entry name" value="DIVERGENT PROTEIN KINASE DOMAIN 1C"/>
    <property type="match status" value="1"/>
</dbReference>
<feature type="domain" description="FAM69 N-terminal" evidence="10">
    <location>
        <begin position="14"/>
        <end position="163"/>
    </location>
</feature>
<dbReference type="Proteomes" id="UP001652740">
    <property type="component" value="Unplaced"/>
</dbReference>
<dbReference type="Pfam" id="PF12260">
    <property type="entry name" value="PIP49_C"/>
    <property type="match status" value="1"/>
</dbReference>
<dbReference type="InterPro" id="IPR029244">
    <property type="entry name" value="FAM69_N"/>
</dbReference>
<evidence type="ECO:0000256" key="7">
    <source>
        <dbReference type="ARBA" id="ARBA00023136"/>
    </source>
</evidence>
<evidence type="ECO:0000256" key="9">
    <source>
        <dbReference type="SAM" id="Phobius"/>
    </source>
</evidence>
<keyword evidence="12" id="KW-0418">Kinase</keyword>
<dbReference type="InterPro" id="IPR022049">
    <property type="entry name" value="FAM69_kinase_dom"/>
</dbReference>
<dbReference type="RefSeq" id="XP_031768745.2">
    <property type="nucleotide sequence ID" value="XM_031912885.2"/>
</dbReference>
<evidence type="ECO:0000313" key="11">
    <source>
        <dbReference type="Proteomes" id="UP001652740"/>
    </source>
</evidence>
<comment type="similarity">
    <text evidence="2">Belongs to the DIPK family.</text>
</comment>
<proteinExistence type="inferred from homology"/>
<protein>
    <submittedName>
        <fullName evidence="12">Divergent protein kinase domain 1C</fullName>
    </submittedName>
</protein>
<gene>
    <name evidence="12" type="primary">LOC113521521</name>
</gene>
<dbReference type="GeneID" id="113521521"/>
<evidence type="ECO:0000256" key="3">
    <source>
        <dbReference type="ARBA" id="ARBA00022692"/>
    </source>
</evidence>
<evidence type="ECO:0000259" key="10">
    <source>
        <dbReference type="SMART" id="SM01299"/>
    </source>
</evidence>
<dbReference type="GO" id="GO:0005789">
    <property type="term" value="C:endoplasmic reticulum membrane"/>
    <property type="evidence" value="ECO:0007669"/>
    <property type="project" value="UniProtKB-SubCell"/>
</dbReference>
<sequence length="402" mass="46495">MRVRELCIWTFAHIFKSVKRRVFLLLCFICVFIIIIKWRLTCTNVHPRLHIQHICTNYAKGASVGNLCQSLCHPDGVPSLSCHSFYMEKEAVFSGTWMNKSVVFKSLKKSSDTKELKQLNSLNEKKYPTEEEFSKMIQSNIRNKFNISVNDVDAWRMSYIPNQLGGIERNIEMENVWSFLQDNEYLALLLYEKYAIFPKLLGSCGSLYAVQKLNSISGYWHLMTLYDSQEEWEKRIKLSLMILDYLFLLEKKLPEPLHICDVKMNHFGVTSDSKKIMYLDLDSVHPRTIVDKITGDGSQCKQHSDCDFLDCRSFCNLITFKCEYGVVNNNLQIVCERIFLGWVMSGRVMVPGLLLGPRTPRVLIELLELCANPTSELGISRAPASKEIRKRLYNLLINLKLS</sequence>
<keyword evidence="7 9" id="KW-0472">Membrane</keyword>
<keyword evidence="12" id="KW-0808">Transferase</keyword>
<dbReference type="FunCoup" id="A0A6J3CAB5">
    <property type="interactions" value="2"/>
</dbReference>
<keyword evidence="4" id="KW-0256">Endoplasmic reticulum</keyword>
<feature type="transmembrane region" description="Helical" evidence="9">
    <location>
        <begin position="21"/>
        <end position="40"/>
    </location>
</feature>
<accession>A0A6J3CAB5</accession>
<keyword evidence="5" id="KW-0735">Signal-anchor</keyword>
<dbReference type="KEGG" id="gmw:113521521"/>
<dbReference type="GO" id="GO:0016301">
    <property type="term" value="F:kinase activity"/>
    <property type="evidence" value="ECO:0007669"/>
    <property type="project" value="UniProtKB-KW"/>
</dbReference>
<evidence type="ECO:0000256" key="2">
    <source>
        <dbReference type="ARBA" id="ARBA00006338"/>
    </source>
</evidence>
<evidence type="ECO:0000256" key="1">
    <source>
        <dbReference type="ARBA" id="ARBA00004648"/>
    </source>
</evidence>
<name>A0A6J3CAB5_GALME</name>
<evidence type="ECO:0000256" key="4">
    <source>
        <dbReference type="ARBA" id="ARBA00022824"/>
    </source>
</evidence>
<evidence type="ECO:0000313" key="12">
    <source>
        <dbReference type="RefSeq" id="XP_031768745.2"/>
    </source>
</evidence>
<dbReference type="Pfam" id="PF14875">
    <property type="entry name" value="PIP49_N"/>
    <property type="match status" value="1"/>
</dbReference>
<reference evidence="12" key="1">
    <citation type="submission" date="2025-08" db="UniProtKB">
        <authorList>
            <consortium name="RefSeq"/>
        </authorList>
    </citation>
    <scope>IDENTIFICATION</scope>
    <source>
        <tissue evidence="12">Whole larvae</tissue>
    </source>
</reference>